<feature type="compositionally biased region" description="Low complexity" evidence="1">
    <location>
        <begin position="292"/>
        <end position="359"/>
    </location>
</feature>
<dbReference type="Gene3D" id="6.10.280.180">
    <property type="entry name" value="Plasmodium RESA, N-terminal helical domain"/>
    <property type="match status" value="1"/>
</dbReference>
<dbReference type="NCBIfam" id="TIGR01639">
    <property type="entry name" value="P_fal_TIGR01639"/>
    <property type="match status" value="1"/>
</dbReference>
<keyword evidence="2" id="KW-0472">Membrane</keyword>
<dbReference type="KEGG" id="pcot:PCOAH_00048180"/>
<organism evidence="4 5">
    <name type="scientific">Plasmodium coatneyi</name>
    <dbReference type="NCBI Taxonomy" id="208452"/>
    <lineage>
        <taxon>Eukaryota</taxon>
        <taxon>Sar</taxon>
        <taxon>Alveolata</taxon>
        <taxon>Apicomplexa</taxon>
        <taxon>Aconoidasida</taxon>
        <taxon>Haemosporida</taxon>
        <taxon>Plasmodiidae</taxon>
        <taxon>Plasmodium</taxon>
    </lineage>
</organism>
<feature type="transmembrane region" description="Helical" evidence="2">
    <location>
        <begin position="57"/>
        <end position="75"/>
    </location>
</feature>
<dbReference type="InterPro" id="IPR006526">
    <property type="entry name" value="Export_prot_PHISTa/b/c"/>
</dbReference>
<feature type="domain" description="Plasmodium RESA N-terminal" evidence="3">
    <location>
        <begin position="455"/>
        <end position="578"/>
    </location>
</feature>
<dbReference type="VEuPathDB" id="PlasmoDB:PCOAH_00048180"/>
<feature type="compositionally biased region" description="Basic and acidic residues" evidence="1">
    <location>
        <begin position="160"/>
        <end position="169"/>
    </location>
</feature>
<feature type="compositionally biased region" description="Polar residues" evidence="1">
    <location>
        <begin position="360"/>
        <end position="381"/>
    </location>
</feature>
<dbReference type="PANTHER" id="PTHR36193:SF23">
    <property type="entry name" value="PHISTB DOMAIN-CONTAINING RESA-LIKE PROTEIN 1"/>
    <property type="match status" value="1"/>
</dbReference>
<protein>
    <recommendedName>
        <fullName evidence="3">Plasmodium RESA N-terminal domain-containing protein</fullName>
    </recommendedName>
</protein>
<keyword evidence="5" id="KW-1185">Reference proteome</keyword>
<evidence type="ECO:0000256" key="1">
    <source>
        <dbReference type="SAM" id="MobiDB-lite"/>
    </source>
</evidence>
<gene>
    <name evidence="4" type="ORF">PCOAH_00048180</name>
</gene>
<accession>A0A1B1E6H4</accession>
<dbReference type="Proteomes" id="UP000092716">
    <property type="component" value="Chromosome 13"/>
</dbReference>
<dbReference type="Pfam" id="PF09687">
    <property type="entry name" value="PRESAN"/>
    <property type="match status" value="1"/>
</dbReference>
<dbReference type="OrthoDB" id="384462at2759"/>
<evidence type="ECO:0000313" key="4">
    <source>
        <dbReference type="EMBL" id="ANQ10611.1"/>
    </source>
</evidence>
<dbReference type="GeneID" id="30911549"/>
<dbReference type="AlphaFoldDB" id="A0A1B1E6H4"/>
<feature type="compositionally biased region" description="Polar residues" evidence="1">
    <location>
        <begin position="170"/>
        <end position="191"/>
    </location>
</feature>
<name>A0A1B1E6H4_9APIC</name>
<keyword evidence="2" id="KW-1133">Transmembrane helix</keyword>
<sequence>MDGDLCGRGCFHGGLGRSSSSLVANKNSFKNRCIRSLEQGNKIITGKIYTKIARSRIFILFVLTLLNLLMQNMYYNNEEWKSFSKLEISTNGCSRKLAQIKQLRECAESGGQALKNEDSVHLGKCKEQLQMQESLKQVGPEPIPSCMEKEDKITTVNEQIHFDEPEKTIQKGNTPNTSTKKGTTANRNTQKGNTPNTNPQKGNTPNTNTQKGKTPNTNTQKGNTPNTNTQKGKTPNTNTQKGNTPNTNTKKGTTANRNTQKGNTPNTNTKKGTTANRNTQKGNTPNTNPQKGNTPNTNPQKGNTPNTNTQKGNTPNTNTKKGTTANRNPQKGNTPNTNTQKGNTPNTNTKKGTTANRNTQKGNTPNTNPQKGNTPNTNTQKGNEKNRIMTTAELKEKYEDVLYEEISQNEMKEIFDFIDASKYKNIQLKENVVYSMEDNSELEYGVTMKDIGEKITERDLNLRIAKLPPDVSRKNMFIIWHYVQLFGREKYLRKNEDLWKMCDDVQKEYNIPDHIKRREWQEVAGYMISELLQKEHNDYLEFKELVQNGPCKKEKFYKYIDKKRKSWTYMTTTMMDSWKERLMERLKSHSVQEA</sequence>
<keyword evidence="2" id="KW-0812">Transmembrane</keyword>
<dbReference type="InterPro" id="IPR019111">
    <property type="entry name" value="PRESA_N"/>
</dbReference>
<evidence type="ECO:0000259" key="3">
    <source>
        <dbReference type="Pfam" id="PF09687"/>
    </source>
</evidence>
<feature type="region of interest" description="Disordered" evidence="1">
    <location>
        <begin position="159"/>
        <end position="388"/>
    </location>
</feature>
<reference evidence="5" key="1">
    <citation type="submission" date="2016-06" db="EMBL/GenBank/DDBJ databases">
        <title>First high quality genome sequence of Plasmodium coatneyi using continuous long reads from single molecule, real-time sequencing.</title>
        <authorList>
            <person name="Chien J.-T."/>
            <person name="Pakala S.B."/>
            <person name="Geraldo J.A."/>
            <person name="Lapp S.A."/>
            <person name="Barnwell J.W."/>
            <person name="Kissinger J.C."/>
            <person name="Galinski M.R."/>
            <person name="Humphrey J.C."/>
        </authorList>
    </citation>
    <scope>NUCLEOTIDE SEQUENCE [LARGE SCALE GENOMIC DNA]</scope>
    <source>
        <strain evidence="5">Hackeri</strain>
    </source>
</reference>
<feature type="compositionally biased region" description="Polar residues" evidence="1">
    <location>
        <begin position="280"/>
        <end position="291"/>
    </location>
</feature>
<feature type="compositionally biased region" description="Low complexity" evidence="1">
    <location>
        <begin position="192"/>
        <end position="279"/>
    </location>
</feature>
<evidence type="ECO:0000256" key="2">
    <source>
        <dbReference type="SAM" id="Phobius"/>
    </source>
</evidence>
<proteinExistence type="predicted"/>
<evidence type="ECO:0000313" key="5">
    <source>
        <dbReference type="Proteomes" id="UP000092716"/>
    </source>
</evidence>
<dbReference type="PANTHER" id="PTHR36193">
    <property type="entry name" value="PHISTB DOMAIN-CONTAINING RESA-LIKE PROTEIN 1"/>
    <property type="match status" value="1"/>
</dbReference>
<dbReference type="InterPro" id="IPR044885">
    <property type="entry name" value="PRESA_N_sf"/>
</dbReference>
<dbReference type="EMBL" id="CP016251">
    <property type="protein sequence ID" value="ANQ10611.1"/>
    <property type="molecule type" value="Genomic_DNA"/>
</dbReference>
<dbReference type="RefSeq" id="XP_019917306.1">
    <property type="nucleotide sequence ID" value="XM_020061601.1"/>
</dbReference>